<dbReference type="Proteomes" id="UP000625711">
    <property type="component" value="Unassembled WGS sequence"/>
</dbReference>
<evidence type="ECO:0000256" key="1">
    <source>
        <dbReference type="SAM" id="SignalP"/>
    </source>
</evidence>
<proteinExistence type="predicted"/>
<dbReference type="CDD" id="cd00037">
    <property type="entry name" value="CLECT"/>
    <property type="match status" value="1"/>
</dbReference>
<dbReference type="EMBL" id="JAACXV010000362">
    <property type="protein sequence ID" value="KAF7279437.1"/>
    <property type="molecule type" value="Genomic_DNA"/>
</dbReference>
<dbReference type="PROSITE" id="PS50041">
    <property type="entry name" value="C_TYPE_LECTIN_2"/>
    <property type="match status" value="1"/>
</dbReference>
<keyword evidence="4" id="KW-1185">Reference proteome</keyword>
<dbReference type="InterPro" id="IPR016186">
    <property type="entry name" value="C-type_lectin-like/link_sf"/>
</dbReference>
<accession>A0A834IDV3</accession>
<dbReference type="SUPFAM" id="SSF56436">
    <property type="entry name" value="C-type lectin-like"/>
    <property type="match status" value="1"/>
</dbReference>
<feature type="domain" description="C-type lectin" evidence="2">
    <location>
        <begin position="33"/>
        <end position="149"/>
    </location>
</feature>
<evidence type="ECO:0000313" key="4">
    <source>
        <dbReference type="Proteomes" id="UP000625711"/>
    </source>
</evidence>
<evidence type="ECO:0000259" key="2">
    <source>
        <dbReference type="PROSITE" id="PS50041"/>
    </source>
</evidence>
<keyword evidence="1" id="KW-0732">Signal</keyword>
<dbReference type="Gene3D" id="3.10.100.10">
    <property type="entry name" value="Mannose-Binding Protein A, subunit A"/>
    <property type="match status" value="1"/>
</dbReference>
<feature type="chain" id="PRO_5032895183" description="C-type lectin domain-containing protein" evidence="1">
    <location>
        <begin position="17"/>
        <end position="151"/>
    </location>
</feature>
<comment type="caution">
    <text evidence="3">The sequence shown here is derived from an EMBL/GenBank/DDBJ whole genome shotgun (WGS) entry which is preliminary data.</text>
</comment>
<dbReference type="AlphaFoldDB" id="A0A834IDV3"/>
<dbReference type="Pfam" id="PF00059">
    <property type="entry name" value="Lectin_C"/>
    <property type="match status" value="1"/>
</dbReference>
<sequence length="151" mass="17190">MIKSLCFFILVAGVVSNETTGESMDVIRIDEDYIVSISTARYIQAFATCKLYGKTLVTERNEAETLKFNNVLNDAGLSGRSYWLGGIYQRDVEFTPEWIWLDSGVVFNYTNWYSTPSTSDYCLRKYPSATYSGKWVADSCASEYYFACKNI</sequence>
<dbReference type="OrthoDB" id="7773875at2759"/>
<dbReference type="SMART" id="SM00034">
    <property type="entry name" value="CLECT"/>
    <property type="match status" value="1"/>
</dbReference>
<feature type="signal peptide" evidence="1">
    <location>
        <begin position="1"/>
        <end position="16"/>
    </location>
</feature>
<name>A0A834IDV3_RHYFE</name>
<evidence type="ECO:0000313" key="3">
    <source>
        <dbReference type="EMBL" id="KAF7279437.1"/>
    </source>
</evidence>
<organism evidence="3 4">
    <name type="scientific">Rhynchophorus ferrugineus</name>
    <name type="common">Red palm weevil</name>
    <name type="synonym">Curculio ferrugineus</name>
    <dbReference type="NCBI Taxonomy" id="354439"/>
    <lineage>
        <taxon>Eukaryota</taxon>
        <taxon>Metazoa</taxon>
        <taxon>Ecdysozoa</taxon>
        <taxon>Arthropoda</taxon>
        <taxon>Hexapoda</taxon>
        <taxon>Insecta</taxon>
        <taxon>Pterygota</taxon>
        <taxon>Neoptera</taxon>
        <taxon>Endopterygota</taxon>
        <taxon>Coleoptera</taxon>
        <taxon>Polyphaga</taxon>
        <taxon>Cucujiformia</taxon>
        <taxon>Curculionidae</taxon>
        <taxon>Dryophthorinae</taxon>
        <taxon>Rhynchophorus</taxon>
    </lineage>
</organism>
<protein>
    <recommendedName>
        <fullName evidence="2">C-type lectin domain-containing protein</fullName>
    </recommendedName>
</protein>
<gene>
    <name evidence="3" type="ORF">GWI33_007255</name>
</gene>
<reference evidence="3" key="1">
    <citation type="submission" date="2020-08" db="EMBL/GenBank/DDBJ databases">
        <title>Genome sequencing and assembly of the red palm weevil Rhynchophorus ferrugineus.</title>
        <authorList>
            <person name="Dias G.B."/>
            <person name="Bergman C.M."/>
            <person name="Manee M."/>
        </authorList>
    </citation>
    <scope>NUCLEOTIDE SEQUENCE</scope>
    <source>
        <strain evidence="3">AA-2017</strain>
        <tissue evidence="3">Whole larva</tissue>
    </source>
</reference>
<dbReference type="InterPro" id="IPR001304">
    <property type="entry name" value="C-type_lectin-like"/>
</dbReference>
<dbReference type="InterPro" id="IPR016187">
    <property type="entry name" value="CTDL_fold"/>
</dbReference>